<evidence type="ECO:0000259" key="4">
    <source>
        <dbReference type="SMART" id="SM01126"/>
    </source>
</evidence>
<keyword evidence="1" id="KW-0677">Repeat</keyword>
<name>A0ABD2HUP3_HETSC</name>
<keyword evidence="6" id="KW-1185">Reference proteome</keyword>
<dbReference type="InterPro" id="IPR036770">
    <property type="entry name" value="Ankyrin_rpt-contain_sf"/>
</dbReference>
<dbReference type="PANTHER" id="PTHR24171">
    <property type="entry name" value="ANKYRIN REPEAT DOMAIN-CONTAINING PROTEIN 39-RELATED"/>
    <property type="match status" value="1"/>
</dbReference>
<accession>A0ABD2HUP3</accession>
<evidence type="ECO:0000313" key="6">
    <source>
        <dbReference type="Proteomes" id="UP001620645"/>
    </source>
</evidence>
<evidence type="ECO:0000313" key="5">
    <source>
        <dbReference type="EMBL" id="KAL3072059.1"/>
    </source>
</evidence>
<dbReference type="PROSITE" id="PS50088">
    <property type="entry name" value="ANK_REPEAT"/>
    <property type="match status" value="4"/>
</dbReference>
<dbReference type="PROSITE" id="PS50297">
    <property type="entry name" value="ANK_REP_REGION"/>
    <property type="match status" value="4"/>
</dbReference>
<feature type="repeat" description="ANK" evidence="3">
    <location>
        <begin position="445"/>
        <end position="478"/>
    </location>
</feature>
<sequence>MEDEVAMKWRKMKTDAEPPAAAAAAVDDDFATRTLRFFDLINDGNIQQLRVLIDSLDADELNTLLRRTVDPVERVTRTGSALWSAFFRHHWGIVELLLEKGADPNEPFMFEANDLRMTMDLFDRIPHISSSENAIQFLRERGILRSVPPRCPLVACQRQMTEVKLGRRRRSGGDDKAWRCPTHQIKSNQFVTKFVAFMYLWAHGVSLACLQSLCGISKPTAIDWAQFTRDICSRQLLNNPIQLVGPGIVVQIDESLMSKRKYHVGHQIPERWIFGMYDTDQKLGVLEFVDDRRQETLFPIIRRYVRGGSIIHSDSATMYVILRADPPQSHIANIPTIPMPPYDHLFVNHTTNFVDPTTGACTNLVECFWKNAKQKNKAMSGTSAELLPSYLDEFQWRQLRRTSELCQAQRRRDLTPLFSAVRHANLELCRVLVARGANVDLGTDSAITPLMIAAWDRSQTEIVTFLVENGANINLQTGDGVTALMYACYKGNVDIVRLLLSHGANVELTDFEGFRFALKDAATEGHLEVCRLLVEEWAADVNQQTIQERYTPVICAASRGHLATVDFLVEHGADLQHVDVDGHMISNRCDSTKRANQWPKAADGFIRKILIDH</sequence>
<dbReference type="EMBL" id="JBICCN010000375">
    <property type="protein sequence ID" value="KAL3072059.1"/>
    <property type="molecule type" value="Genomic_DNA"/>
</dbReference>
<keyword evidence="2 3" id="KW-0040">ANK repeat</keyword>
<evidence type="ECO:0000256" key="3">
    <source>
        <dbReference type="PROSITE-ProRule" id="PRU00023"/>
    </source>
</evidence>
<reference evidence="5 6" key="1">
    <citation type="submission" date="2024-10" db="EMBL/GenBank/DDBJ databases">
        <authorList>
            <person name="Kim D."/>
        </authorList>
    </citation>
    <scope>NUCLEOTIDE SEQUENCE [LARGE SCALE GENOMIC DNA]</scope>
    <source>
        <strain evidence="5">Taebaek</strain>
    </source>
</reference>
<dbReference type="Proteomes" id="UP001620645">
    <property type="component" value="Unassembled WGS sequence"/>
</dbReference>
<dbReference type="Pfam" id="PF12762">
    <property type="entry name" value="DDE_Tnp_IS1595"/>
    <property type="match status" value="1"/>
</dbReference>
<proteinExistence type="predicted"/>
<dbReference type="SMART" id="SM01126">
    <property type="entry name" value="DDE_Tnp_IS1595"/>
    <property type="match status" value="1"/>
</dbReference>
<protein>
    <recommendedName>
        <fullName evidence="4">ISXO2-like transposase domain-containing protein</fullName>
    </recommendedName>
</protein>
<feature type="repeat" description="ANK" evidence="3">
    <location>
        <begin position="412"/>
        <end position="444"/>
    </location>
</feature>
<organism evidence="5 6">
    <name type="scientific">Heterodera schachtii</name>
    <name type="common">Sugarbeet cyst nematode worm</name>
    <name type="synonym">Tylenchus schachtii</name>
    <dbReference type="NCBI Taxonomy" id="97005"/>
    <lineage>
        <taxon>Eukaryota</taxon>
        <taxon>Metazoa</taxon>
        <taxon>Ecdysozoa</taxon>
        <taxon>Nematoda</taxon>
        <taxon>Chromadorea</taxon>
        <taxon>Rhabditida</taxon>
        <taxon>Tylenchina</taxon>
        <taxon>Tylenchomorpha</taxon>
        <taxon>Tylenchoidea</taxon>
        <taxon>Heteroderidae</taxon>
        <taxon>Heteroderinae</taxon>
        <taxon>Heterodera</taxon>
    </lineage>
</organism>
<evidence type="ECO:0000256" key="2">
    <source>
        <dbReference type="ARBA" id="ARBA00023043"/>
    </source>
</evidence>
<comment type="caution">
    <text evidence="5">The sequence shown here is derived from an EMBL/GenBank/DDBJ whole genome shotgun (WGS) entry which is preliminary data.</text>
</comment>
<evidence type="ECO:0000256" key="1">
    <source>
        <dbReference type="ARBA" id="ARBA00022737"/>
    </source>
</evidence>
<dbReference type="Pfam" id="PF00023">
    <property type="entry name" value="Ank"/>
    <property type="match status" value="2"/>
</dbReference>
<dbReference type="InterPro" id="IPR002110">
    <property type="entry name" value="Ankyrin_rpt"/>
</dbReference>
<dbReference type="Gene3D" id="1.25.40.20">
    <property type="entry name" value="Ankyrin repeat-containing domain"/>
    <property type="match status" value="2"/>
</dbReference>
<dbReference type="AlphaFoldDB" id="A0ABD2HUP3"/>
<dbReference type="SMART" id="SM00248">
    <property type="entry name" value="ANK"/>
    <property type="match status" value="6"/>
</dbReference>
<feature type="repeat" description="ANK" evidence="3">
    <location>
        <begin position="479"/>
        <end position="511"/>
    </location>
</feature>
<dbReference type="SUPFAM" id="SSF48403">
    <property type="entry name" value="Ankyrin repeat"/>
    <property type="match status" value="1"/>
</dbReference>
<feature type="repeat" description="ANK" evidence="3">
    <location>
        <begin position="548"/>
        <end position="580"/>
    </location>
</feature>
<dbReference type="InterPro" id="IPR024445">
    <property type="entry name" value="Tnp_ISXO2-like"/>
</dbReference>
<dbReference type="Pfam" id="PF12796">
    <property type="entry name" value="Ank_2"/>
    <property type="match status" value="1"/>
</dbReference>
<feature type="domain" description="ISXO2-like transposase" evidence="4">
    <location>
        <begin position="242"/>
        <end position="399"/>
    </location>
</feature>
<gene>
    <name evidence="5" type="ORF">niasHS_015450</name>
</gene>